<protein>
    <submittedName>
        <fullName evidence="4">Two-component system response regulator</fullName>
    </submittedName>
</protein>
<dbReference type="InterPro" id="IPR052020">
    <property type="entry name" value="Cyclic_di-GMP/3'3'-cGAMP_PDE"/>
</dbReference>
<keyword evidence="5" id="KW-1185">Reference proteome</keyword>
<keyword evidence="1" id="KW-0597">Phosphoprotein</keyword>
<dbReference type="CDD" id="cd00077">
    <property type="entry name" value="HDc"/>
    <property type="match status" value="1"/>
</dbReference>
<dbReference type="GO" id="GO:0008081">
    <property type="term" value="F:phosphoric diester hydrolase activity"/>
    <property type="evidence" value="ECO:0007669"/>
    <property type="project" value="UniProtKB-ARBA"/>
</dbReference>
<dbReference type="SMART" id="SM00471">
    <property type="entry name" value="HDc"/>
    <property type="match status" value="1"/>
</dbReference>
<comment type="caution">
    <text evidence="4">The sequence shown here is derived from an EMBL/GenBank/DDBJ whole genome shotgun (WGS) entry which is preliminary data.</text>
</comment>
<dbReference type="Gene3D" id="1.10.3210.10">
    <property type="entry name" value="Hypothetical protein af1432"/>
    <property type="match status" value="1"/>
</dbReference>
<dbReference type="PANTHER" id="PTHR45228">
    <property type="entry name" value="CYCLIC DI-GMP PHOSPHODIESTERASE TM_0186-RELATED"/>
    <property type="match status" value="1"/>
</dbReference>
<feature type="domain" description="Response regulatory" evidence="2">
    <location>
        <begin position="5"/>
        <end position="121"/>
    </location>
</feature>
<reference evidence="4 5" key="1">
    <citation type="submission" date="2018-09" db="EMBL/GenBank/DDBJ databases">
        <authorList>
            <person name="Wang Z."/>
        </authorList>
    </citation>
    <scope>NUCLEOTIDE SEQUENCE [LARGE SCALE GENOMIC DNA]</scope>
    <source>
        <strain evidence="4 5">ALS 81</strain>
    </source>
</reference>
<evidence type="ECO:0000259" key="2">
    <source>
        <dbReference type="PROSITE" id="PS50110"/>
    </source>
</evidence>
<dbReference type="Proteomes" id="UP000286482">
    <property type="component" value="Unassembled WGS sequence"/>
</dbReference>
<dbReference type="EMBL" id="RAQO01000002">
    <property type="protein sequence ID" value="RKF21335.1"/>
    <property type="molecule type" value="Genomic_DNA"/>
</dbReference>
<dbReference type="SUPFAM" id="SSF109604">
    <property type="entry name" value="HD-domain/PDEase-like"/>
    <property type="match status" value="1"/>
</dbReference>
<dbReference type="Pfam" id="PF13487">
    <property type="entry name" value="HD_5"/>
    <property type="match status" value="1"/>
</dbReference>
<feature type="modified residue" description="4-aspartylphosphate" evidence="1">
    <location>
        <position position="54"/>
    </location>
</feature>
<dbReference type="SMART" id="SM00448">
    <property type="entry name" value="REC"/>
    <property type="match status" value="1"/>
</dbReference>
<evidence type="ECO:0000256" key="1">
    <source>
        <dbReference type="PROSITE-ProRule" id="PRU00169"/>
    </source>
</evidence>
<dbReference type="SUPFAM" id="SSF52172">
    <property type="entry name" value="CheY-like"/>
    <property type="match status" value="1"/>
</dbReference>
<dbReference type="RefSeq" id="WP_120353139.1">
    <property type="nucleotide sequence ID" value="NZ_RAQO01000002.1"/>
</dbReference>
<dbReference type="PROSITE" id="PS51832">
    <property type="entry name" value="HD_GYP"/>
    <property type="match status" value="1"/>
</dbReference>
<feature type="domain" description="HD-GYP" evidence="3">
    <location>
        <begin position="141"/>
        <end position="338"/>
    </location>
</feature>
<organism evidence="4 5">
    <name type="scientific">Alginatibacterium sediminis</name>
    <dbReference type="NCBI Taxonomy" id="2164068"/>
    <lineage>
        <taxon>Bacteria</taxon>
        <taxon>Pseudomonadati</taxon>
        <taxon>Pseudomonadota</taxon>
        <taxon>Gammaproteobacteria</taxon>
        <taxon>Alteromonadales</taxon>
        <taxon>Alteromonadaceae</taxon>
        <taxon>Alginatibacterium</taxon>
    </lineage>
</organism>
<evidence type="ECO:0000313" key="5">
    <source>
        <dbReference type="Proteomes" id="UP000286482"/>
    </source>
</evidence>
<evidence type="ECO:0000313" key="4">
    <source>
        <dbReference type="EMBL" id="RKF21335.1"/>
    </source>
</evidence>
<dbReference type="Gene3D" id="3.40.50.2300">
    <property type="match status" value="1"/>
</dbReference>
<dbReference type="GO" id="GO:0000160">
    <property type="term" value="P:phosphorelay signal transduction system"/>
    <property type="evidence" value="ECO:0007669"/>
    <property type="project" value="InterPro"/>
</dbReference>
<dbReference type="InterPro" id="IPR011006">
    <property type="entry name" value="CheY-like_superfamily"/>
</dbReference>
<dbReference type="PANTHER" id="PTHR45228:SF5">
    <property type="entry name" value="CYCLIC DI-GMP PHOSPHODIESTERASE VC_1348-RELATED"/>
    <property type="match status" value="1"/>
</dbReference>
<dbReference type="InterPro" id="IPR001789">
    <property type="entry name" value="Sig_transdc_resp-reg_receiver"/>
</dbReference>
<dbReference type="AlphaFoldDB" id="A0A420EKW2"/>
<name>A0A420EKW2_9ALTE</name>
<dbReference type="InterPro" id="IPR037522">
    <property type="entry name" value="HD_GYP_dom"/>
</dbReference>
<dbReference type="InterPro" id="IPR003607">
    <property type="entry name" value="HD/PDEase_dom"/>
</dbReference>
<proteinExistence type="predicted"/>
<dbReference type="OrthoDB" id="9802066at2"/>
<dbReference type="Pfam" id="PF00072">
    <property type="entry name" value="Response_reg"/>
    <property type="match status" value="1"/>
</dbReference>
<accession>A0A420EKW2</accession>
<gene>
    <name evidence="4" type="ORF">DBZ36_01385</name>
</gene>
<dbReference type="PROSITE" id="PS50110">
    <property type="entry name" value="RESPONSE_REGULATORY"/>
    <property type="match status" value="1"/>
</dbReference>
<evidence type="ECO:0000259" key="3">
    <source>
        <dbReference type="PROSITE" id="PS51832"/>
    </source>
</evidence>
<sequence length="341" mass="38230">MEKALILVVDDNPVNINVLSTILRPDYNVKMATRGEKALEIANQANKPDLILLDIMMPEMDGYEVIARLKNNPKTSNIPVIFVTAKISVEDETRGLDLGAVDYIAKPINASLVQARVRTHLALYNQSLELFRQVTEKTQEINQTRLSVIQRLGRSAEYKDNETGMHVLRMSHYSQAIALAMGLDKIWCDRLLNASPMHDLGKIGIEDAILKKPGKLDGDEWETMKQHPRFGADILSGDESELMRMAHDIALTHHEKWDGSGYPQGLKGEEIPLSARIVAVADVFDALTTARPYKEAWSIEKACSVISQDAGTHFDPDVVEVFESIMDKILELRARFPELKT</sequence>